<evidence type="ECO:0000256" key="2">
    <source>
        <dbReference type="ARBA" id="ARBA00023204"/>
    </source>
</evidence>
<gene>
    <name evidence="3" type="ORF">GCM10011600_28310</name>
</gene>
<dbReference type="PANTHER" id="PTHR43003:SF6">
    <property type="entry name" value="DNA GLYCOSYLASE"/>
    <property type="match status" value="1"/>
</dbReference>
<dbReference type="GO" id="GO:0043916">
    <property type="term" value="F:DNA-7-methylguanine glycosylase activity"/>
    <property type="evidence" value="ECO:0007669"/>
    <property type="project" value="TreeGrafter"/>
</dbReference>
<organism evidence="3 4">
    <name type="scientific">Pseudolysinimonas yzui</name>
    <dbReference type="NCBI Taxonomy" id="2708254"/>
    <lineage>
        <taxon>Bacteria</taxon>
        <taxon>Bacillati</taxon>
        <taxon>Actinomycetota</taxon>
        <taxon>Actinomycetes</taxon>
        <taxon>Micrococcales</taxon>
        <taxon>Microbacteriaceae</taxon>
        <taxon>Pseudolysinimonas</taxon>
    </lineage>
</organism>
<protein>
    <submittedName>
        <fullName evidence="3">3-methyladenine DNA glycosylase</fullName>
    </submittedName>
</protein>
<dbReference type="EMBL" id="BNAI01000010">
    <property type="protein sequence ID" value="GHF25652.1"/>
    <property type="molecule type" value="Genomic_DNA"/>
</dbReference>
<dbReference type="GO" id="GO:0032993">
    <property type="term" value="C:protein-DNA complex"/>
    <property type="evidence" value="ECO:0007669"/>
    <property type="project" value="TreeGrafter"/>
</dbReference>
<proteinExistence type="predicted"/>
<dbReference type="AlphaFoldDB" id="A0A8J3GT22"/>
<dbReference type="GO" id="GO:0006285">
    <property type="term" value="P:base-excision repair, AP site formation"/>
    <property type="evidence" value="ECO:0007669"/>
    <property type="project" value="TreeGrafter"/>
</dbReference>
<dbReference type="GO" id="GO:0005737">
    <property type="term" value="C:cytoplasm"/>
    <property type="evidence" value="ECO:0007669"/>
    <property type="project" value="TreeGrafter"/>
</dbReference>
<evidence type="ECO:0000313" key="3">
    <source>
        <dbReference type="EMBL" id="GHF25652.1"/>
    </source>
</evidence>
<dbReference type="Gene3D" id="1.10.340.30">
    <property type="entry name" value="Hypothetical protein, domain 2"/>
    <property type="match status" value="1"/>
</dbReference>
<dbReference type="InterPro" id="IPR011257">
    <property type="entry name" value="DNA_glycosylase"/>
</dbReference>
<keyword evidence="2" id="KW-0234">DNA repair</keyword>
<name>A0A8J3GT22_9MICO</name>
<dbReference type="GO" id="GO:0006307">
    <property type="term" value="P:DNA alkylation repair"/>
    <property type="evidence" value="ECO:0007669"/>
    <property type="project" value="TreeGrafter"/>
</dbReference>
<dbReference type="SUPFAM" id="SSF48150">
    <property type="entry name" value="DNA-glycosylase"/>
    <property type="match status" value="1"/>
</dbReference>
<reference evidence="3" key="1">
    <citation type="journal article" date="2014" name="Int. J. Syst. Evol. Microbiol.">
        <title>Complete genome sequence of Corynebacterium casei LMG S-19264T (=DSM 44701T), isolated from a smear-ripened cheese.</title>
        <authorList>
            <consortium name="US DOE Joint Genome Institute (JGI-PGF)"/>
            <person name="Walter F."/>
            <person name="Albersmeier A."/>
            <person name="Kalinowski J."/>
            <person name="Ruckert C."/>
        </authorList>
    </citation>
    <scope>NUCLEOTIDE SEQUENCE</scope>
    <source>
        <strain evidence="3">CGMCC 1.16548</strain>
    </source>
</reference>
<dbReference type="Proteomes" id="UP000617531">
    <property type="component" value="Unassembled WGS sequence"/>
</dbReference>
<evidence type="ECO:0000256" key="1">
    <source>
        <dbReference type="ARBA" id="ARBA00022763"/>
    </source>
</evidence>
<dbReference type="InterPro" id="IPR051912">
    <property type="entry name" value="Alkylbase_DNA_Glycosylase/TA"/>
</dbReference>
<comment type="caution">
    <text evidence="3">The sequence shown here is derived from an EMBL/GenBank/DDBJ whole genome shotgun (WGS) entry which is preliminary data.</text>
</comment>
<dbReference type="PANTHER" id="PTHR43003">
    <property type="entry name" value="DNA-3-METHYLADENINE GLYCOSYLASE"/>
    <property type="match status" value="1"/>
</dbReference>
<dbReference type="GO" id="GO:0032131">
    <property type="term" value="F:alkylated DNA binding"/>
    <property type="evidence" value="ECO:0007669"/>
    <property type="project" value="TreeGrafter"/>
</dbReference>
<dbReference type="GO" id="GO:0008725">
    <property type="term" value="F:DNA-3-methyladenine glycosylase activity"/>
    <property type="evidence" value="ECO:0007669"/>
    <property type="project" value="TreeGrafter"/>
</dbReference>
<keyword evidence="4" id="KW-1185">Reference proteome</keyword>
<accession>A0A8J3GT22</accession>
<dbReference type="RefSeq" id="WP_191284195.1">
    <property type="nucleotide sequence ID" value="NZ_BNAI01000010.1"/>
</dbReference>
<reference evidence="3" key="2">
    <citation type="submission" date="2020-09" db="EMBL/GenBank/DDBJ databases">
        <authorList>
            <person name="Sun Q."/>
            <person name="Zhou Y."/>
        </authorList>
    </citation>
    <scope>NUCLEOTIDE SEQUENCE</scope>
    <source>
        <strain evidence="3">CGMCC 1.16548</strain>
    </source>
</reference>
<sequence length="300" mass="32476">MLSARYAPAERVSLGLVLAPLRQGASDPTCRRDSGEWWLALATPGGTATLRLREVGGAVEATAWGAGAEHAIAGVPDLLGARDDLTGFDATRHPVVAELHHRFAGMRLTRASRVMPFLVPTVLGQKVTGLEQKRAWRTLVLRHGEPAPGPAPAGMRVAPSSAVWKLVPSWEWHTAGVGPQRSDTVMRAVAVGDALERTATLDAAEASRRLRTIPGIGVWTAAETVQRSHGDPDAVSFGDFHVAKRVGWALTGARVDDDGMRELLEPWRGHRQRVVRLIEAAGIGYERHGPRLTIVDNRRR</sequence>
<evidence type="ECO:0000313" key="4">
    <source>
        <dbReference type="Proteomes" id="UP000617531"/>
    </source>
</evidence>
<keyword evidence="1" id="KW-0227">DNA damage</keyword>